<accession>A0A6V8L7Y8</accession>
<keyword evidence="3" id="KW-1185">Reference proteome</keyword>
<feature type="region of interest" description="Disordered" evidence="1">
    <location>
        <begin position="47"/>
        <end position="75"/>
    </location>
</feature>
<evidence type="ECO:0000256" key="1">
    <source>
        <dbReference type="SAM" id="MobiDB-lite"/>
    </source>
</evidence>
<comment type="caution">
    <text evidence="2">The sequence shown here is derived from an EMBL/GenBank/DDBJ whole genome shotgun (WGS) entry which is preliminary data.</text>
</comment>
<dbReference type="Proteomes" id="UP000482960">
    <property type="component" value="Unassembled WGS sequence"/>
</dbReference>
<gene>
    <name evidence="2" type="ORF">Prum_070140</name>
</gene>
<evidence type="ECO:0000313" key="2">
    <source>
        <dbReference type="EMBL" id="GFJ93372.1"/>
    </source>
</evidence>
<feature type="compositionally biased region" description="Acidic residues" evidence="1">
    <location>
        <begin position="64"/>
        <end position="75"/>
    </location>
</feature>
<proteinExistence type="predicted"/>
<sequence length="75" mass="7562">MRVAAQQLVHVLLDAFAFQHDDLEASLASPAAAPDDQVQAGYDGALLPGCPLGPGEDGDRGGDDGAEGDDDATLA</sequence>
<dbReference type="EMBL" id="BLPG01000001">
    <property type="protein sequence ID" value="GFJ93372.1"/>
    <property type="molecule type" value="Genomic_DNA"/>
</dbReference>
<protein>
    <submittedName>
        <fullName evidence="2">Uncharacterized protein</fullName>
    </submittedName>
</protein>
<organism evidence="2 3">
    <name type="scientific">Phytohabitans rumicis</name>
    <dbReference type="NCBI Taxonomy" id="1076125"/>
    <lineage>
        <taxon>Bacteria</taxon>
        <taxon>Bacillati</taxon>
        <taxon>Actinomycetota</taxon>
        <taxon>Actinomycetes</taxon>
        <taxon>Micromonosporales</taxon>
        <taxon>Micromonosporaceae</taxon>
    </lineage>
</organism>
<dbReference type="AlphaFoldDB" id="A0A6V8L7Y8"/>
<evidence type="ECO:0000313" key="3">
    <source>
        <dbReference type="Proteomes" id="UP000482960"/>
    </source>
</evidence>
<name>A0A6V8L7Y8_9ACTN</name>
<reference evidence="2 3" key="1">
    <citation type="submission" date="2020-03" db="EMBL/GenBank/DDBJ databases">
        <title>Whole genome shotgun sequence of Phytohabitans rumicis NBRC 108638.</title>
        <authorList>
            <person name="Komaki H."/>
            <person name="Tamura T."/>
        </authorList>
    </citation>
    <scope>NUCLEOTIDE SEQUENCE [LARGE SCALE GENOMIC DNA]</scope>
    <source>
        <strain evidence="2 3">NBRC 108638</strain>
    </source>
</reference>
<reference evidence="2 3" key="2">
    <citation type="submission" date="2020-03" db="EMBL/GenBank/DDBJ databases">
        <authorList>
            <person name="Ichikawa N."/>
            <person name="Kimura A."/>
            <person name="Kitahashi Y."/>
            <person name="Uohara A."/>
        </authorList>
    </citation>
    <scope>NUCLEOTIDE SEQUENCE [LARGE SCALE GENOMIC DNA]</scope>
    <source>
        <strain evidence="2 3">NBRC 108638</strain>
    </source>
</reference>